<dbReference type="PRINTS" id="PR00047">
    <property type="entry name" value="STROIDFINGER"/>
</dbReference>
<dbReference type="GO" id="GO:0005634">
    <property type="term" value="C:nucleus"/>
    <property type="evidence" value="ECO:0007669"/>
    <property type="project" value="UniProtKB-SubCell"/>
</dbReference>
<dbReference type="Gene3D" id="1.10.565.10">
    <property type="entry name" value="Retinoid X Receptor"/>
    <property type="match status" value="1"/>
</dbReference>
<reference evidence="14" key="1">
    <citation type="journal article" date="2010" name="Science">
        <title>Plasticity of animal genome architecture unmasked by rapid evolution of a pelagic tunicate.</title>
        <authorList>
            <person name="Denoeud F."/>
            <person name="Henriet S."/>
            <person name="Mungpakdee S."/>
            <person name="Aury J.M."/>
            <person name="Da Silva C."/>
            <person name="Brinkmann H."/>
            <person name="Mikhaleva J."/>
            <person name="Olsen L.C."/>
            <person name="Jubin C."/>
            <person name="Canestro C."/>
            <person name="Bouquet J.M."/>
            <person name="Danks G."/>
            <person name="Poulain J."/>
            <person name="Campsteijn C."/>
            <person name="Adamski M."/>
            <person name="Cross I."/>
            <person name="Yadetie F."/>
            <person name="Muffato M."/>
            <person name="Louis A."/>
            <person name="Butcher S."/>
            <person name="Tsagkogeorga G."/>
            <person name="Konrad A."/>
            <person name="Singh S."/>
            <person name="Jensen M.F."/>
            <person name="Cong E.H."/>
            <person name="Eikeseth-Otteraa H."/>
            <person name="Noel B."/>
            <person name="Anthouard V."/>
            <person name="Porcel B.M."/>
            <person name="Kachouri-Lafond R."/>
            <person name="Nishino A."/>
            <person name="Ugolini M."/>
            <person name="Chourrout P."/>
            <person name="Nishida H."/>
            <person name="Aasland R."/>
            <person name="Huzurbazar S."/>
            <person name="Westhof E."/>
            <person name="Delsuc F."/>
            <person name="Lehrach H."/>
            <person name="Reinhardt R."/>
            <person name="Weissenbach J."/>
            <person name="Roy S.W."/>
            <person name="Artiguenave F."/>
            <person name="Postlethwait J.H."/>
            <person name="Manak J.R."/>
            <person name="Thompson E.M."/>
            <person name="Jaillon O."/>
            <person name="Du Pasquier L."/>
            <person name="Boudinot P."/>
            <person name="Liberles D.A."/>
            <person name="Volff J.N."/>
            <person name="Philippe H."/>
            <person name="Lenhard B."/>
            <person name="Roest Crollius H."/>
            <person name="Wincker P."/>
            <person name="Chourrout D."/>
        </authorList>
    </citation>
    <scope>NUCLEOTIDE SEQUENCE [LARGE SCALE GENOMIC DNA]</scope>
</reference>
<dbReference type="EMBL" id="FN654398">
    <property type="protein sequence ID" value="CBY33143.1"/>
    <property type="molecule type" value="Genomic_DNA"/>
</dbReference>
<evidence type="ECO:0000256" key="2">
    <source>
        <dbReference type="ARBA" id="ARBA00022723"/>
    </source>
</evidence>
<comment type="subcellular location">
    <subcellularLocation>
        <location evidence="1 10">Nucleus</location>
    </subcellularLocation>
</comment>
<dbReference type="Pfam" id="PF00105">
    <property type="entry name" value="zf-C4"/>
    <property type="match status" value="1"/>
</dbReference>
<dbReference type="PROSITE" id="PS51843">
    <property type="entry name" value="NR_LBD"/>
    <property type="match status" value="1"/>
</dbReference>
<evidence type="ECO:0000256" key="1">
    <source>
        <dbReference type="ARBA" id="ARBA00004123"/>
    </source>
</evidence>
<dbReference type="PANTHER" id="PTHR45805">
    <property type="entry name" value="NUCLEAR HORMONE RECEPTOR HR3-RELATED"/>
    <property type="match status" value="1"/>
</dbReference>
<dbReference type="PRINTS" id="PR00398">
    <property type="entry name" value="STRDHORMONER"/>
</dbReference>
<keyword evidence="3 10" id="KW-0863">Zinc-finger</keyword>
<dbReference type="InterPro" id="IPR044101">
    <property type="entry name" value="NR_DBD_ROR"/>
</dbReference>
<sequence length="619" mass="69019">MQYQHAQRYSQQHSVQGYNSEMSFRENFRSMPAKAHIEIIPCKVCGDRSSGIHYGIITCEGCKGFFRRSQQNNARYNCPRSGTCVVDRTNRNRCQACRLKKCLGLGMSRDAVKFGRMSKKQRDQLYMEVVKHQNQQASEAQSMPDYSNVPQLQMPYAHQQTHQQAQHAQMAQAHQMAQLQAYQQAQQLAAAQGRYYPTPAPTYPSQAQLDELVKDITTAFAGSIEFDRREIYALCQESVYTDIEIEHYQELAEDEMWGLWANTQVDSLFRCVEFARGIGAFNALEEADKLNLLRSGALEMILVRMSREINLGNMTALWNKKFAPAAMFNALGCEKLIASMYDAAANLARLALSDDELALFSAAVLLSSNRVGLVETHKVAEKQTLIIAALRSKLMQRGQNPFPVVQKISEILPEMARINQLHAQQLASLRQEHSSLELPSIYTEIFILEHASATSVSELTKVTPAVSPVTEDFTPHTIFADLGDLASQPGHVTFDSLSHLAGAYAGVGQFDMAEITSNGSGNNDSDYSSCNLANSTGVTSSDSDSGTQSPERKYSTEDELVIKTDFDSDSTKLFHSLETLCQSINPEICSINRFPGVYKIAVIFLLTIFGSSENMRNIH</sequence>
<keyword evidence="8 10" id="KW-0675">Receptor</keyword>
<dbReference type="Pfam" id="PF00104">
    <property type="entry name" value="Hormone_recep"/>
    <property type="match status" value="1"/>
</dbReference>
<feature type="domain" description="Nuclear receptor" evidence="12">
    <location>
        <begin position="39"/>
        <end position="114"/>
    </location>
</feature>
<evidence type="ECO:0000256" key="8">
    <source>
        <dbReference type="ARBA" id="ARBA00023170"/>
    </source>
</evidence>
<dbReference type="SMART" id="SM00399">
    <property type="entry name" value="ZnF_C4"/>
    <property type="match status" value="1"/>
</dbReference>
<dbReference type="InterPro" id="IPR035500">
    <property type="entry name" value="NHR-like_dom_sf"/>
</dbReference>
<dbReference type="SUPFAM" id="SSF48508">
    <property type="entry name" value="Nuclear receptor ligand-binding domain"/>
    <property type="match status" value="1"/>
</dbReference>
<dbReference type="CDD" id="cd06968">
    <property type="entry name" value="NR_DBD_ROR"/>
    <property type="match status" value="1"/>
</dbReference>
<dbReference type="PROSITE" id="PS00031">
    <property type="entry name" value="NUCLEAR_REC_DBD_1"/>
    <property type="match status" value="1"/>
</dbReference>
<comment type="similarity">
    <text evidence="10">Belongs to the nuclear hormone receptor family.</text>
</comment>
<evidence type="ECO:0000256" key="5">
    <source>
        <dbReference type="ARBA" id="ARBA00023015"/>
    </source>
</evidence>
<dbReference type="SMART" id="SM00430">
    <property type="entry name" value="HOLI"/>
    <property type="match status" value="1"/>
</dbReference>
<keyword evidence="7 10" id="KW-0804">Transcription</keyword>
<evidence type="ECO:0000256" key="7">
    <source>
        <dbReference type="ARBA" id="ARBA00023163"/>
    </source>
</evidence>
<dbReference type="InterPro" id="IPR001628">
    <property type="entry name" value="Znf_hrmn_rcpt"/>
</dbReference>
<name>E4YC76_OIKDI</name>
<evidence type="ECO:0000256" key="6">
    <source>
        <dbReference type="ARBA" id="ARBA00023125"/>
    </source>
</evidence>
<keyword evidence="6 10" id="KW-0238">DNA-binding</keyword>
<evidence type="ECO:0000256" key="10">
    <source>
        <dbReference type="RuleBase" id="RU004334"/>
    </source>
</evidence>
<evidence type="ECO:0000256" key="3">
    <source>
        <dbReference type="ARBA" id="ARBA00022771"/>
    </source>
</evidence>
<dbReference type="InterPro" id="IPR001723">
    <property type="entry name" value="Nuclear_hrmn_rcpt"/>
</dbReference>
<dbReference type="AlphaFoldDB" id="E4YC76"/>
<dbReference type="InterPro" id="IPR000536">
    <property type="entry name" value="Nucl_hrmn_rcpt_lig-bd"/>
</dbReference>
<evidence type="ECO:0000313" key="14">
    <source>
        <dbReference type="EMBL" id="CBY33143.1"/>
    </source>
</evidence>
<evidence type="ECO:0008006" key="15">
    <source>
        <dbReference type="Google" id="ProtNLM"/>
    </source>
</evidence>
<evidence type="ECO:0000259" key="13">
    <source>
        <dbReference type="PROSITE" id="PS51843"/>
    </source>
</evidence>
<dbReference type="GO" id="GO:0000978">
    <property type="term" value="F:RNA polymerase II cis-regulatory region sequence-specific DNA binding"/>
    <property type="evidence" value="ECO:0007669"/>
    <property type="project" value="TreeGrafter"/>
</dbReference>
<dbReference type="SUPFAM" id="SSF57716">
    <property type="entry name" value="Glucocorticoid receptor-like (DNA-binding domain)"/>
    <property type="match status" value="1"/>
</dbReference>
<dbReference type="Proteomes" id="UP000011014">
    <property type="component" value="Unassembled WGS sequence"/>
</dbReference>
<protein>
    <recommendedName>
        <fullName evidence="15">Nuclear receptor domain-containing protein</fullName>
    </recommendedName>
</protein>
<proteinExistence type="inferred from homology"/>
<evidence type="ECO:0000259" key="12">
    <source>
        <dbReference type="PROSITE" id="PS51030"/>
    </source>
</evidence>
<evidence type="ECO:0000256" key="9">
    <source>
        <dbReference type="ARBA" id="ARBA00023242"/>
    </source>
</evidence>
<keyword evidence="4 10" id="KW-0862">Zinc</keyword>
<gene>
    <name evidence="14" type="ORF">GSOID_T00021040001</name>
</gene>
<evidence type="ECO:0000256" key="11">
    <source>
        <dbReference type="SAM" id="MobiDB-lite"/>
    </source>
</evidence>
<feature type="region of interest" description="Disordered" evidence="11">
    <location>
        <begin position="535"/>
        <end position="556"/>
    </location>
</feature>
<keyword evidence="2 10" id="KW-0479">Metal-binding</keyword>
<accession>E4YC76</accession>
<dbReference type="GO" id="GO:0008270">
    <property type="term" value="F:zinc ion binding"/>
    <property type="evidence" value="ECO:0007669"/>
    <property type="project" value="UniProtKB-KW"/>
</dbReference>
<dbReference type="Gene3D" id="3.30.50.10">
    <property type="entry name" value="Erythroid Transcription Factor GATA-1, subunit A"/>
    <property type="match status" value="1"/>
</dbReference>
<feature type="domain" description="NR LBD" evidence="13">
    <location>
        <begin position="208"/>
        <end position="448"/>
    </location>
</feature>
<dbReference type="PANTHER" id="PTHR45805:SF2">
    <property type="entry name" value="NUCLEAR HORMONE RECEPTOR HR3-RELATED"/>
    <property type="match status" value="1"/>
</dbReference>
<dbReference type="InterPro" id="IPR013088">
    <property type="entry name" value="Znf_NHR/GATA"/>
</dbReference>
<keyword evidence="5 10" id="KW-0805">Transcription regulation</keyword>
<organism evidence="14">
    <name type="scientific">Oikopleura dioica</name>
    <name type="common">Tunicate</name>
    <dbReference type="NCBI Taxonomy" id="34765"/>
    <lineage>
        <taxon>Eukaryota</taxon>
        <taxon>Metazoa</taxon>
        <taxon>Chordata</taxon>
        <taxon>Tunicata</taxon>
        <taxon>Appendicularia</taxon>
        <taxon>Copelata</taxon>
        <taxon>Oikopleuridae</taxon>
        <taxon>Oikopleura</taxon>
    </lineage>
</organism>
<evidence type="ECO:0000256" key="4">
    <source>
        <dbReference type="ARBA" id="ARBA00022833"/>
    </source>
</evidence>
<dbReference type="FunFam" id="3.30.50.10:FF:000003">
    <property type="entry name" value="Nuclear orphan receptor ROR-beta"/>
    <property type="match status" value="1"/>
</dbReference>
<dbReference type="PROSITE" id="PS51030">
    <property type="entry name" value="NUCLEAR_REC_DBD_2"/>
    <property type="match status" value="1"/>
</dbReference>
<feature type="compositionally biased region" description="Low complexity" evidence="11">
    <location>
        <begin position="535"/>
        <end position="549"/>
    </location>
</feature>
<keyword evidence="9 10" id="KW-0539">Nucleus</keyword>
<dbReference type="GO" id="GO:0004879">
    <property type="term" value="F:nuclear receptor activity"/>
    <property type="evidence" value="ECO:0007669"/>
    <property type="project" value="TreeGrafter"/>
</dbReference>